<feature type="compositionally biased region" description="Basic and acidic residues" evidence="1">
    <location>
        <begin position="119"/>
        <end position="133"/>
    </location>
</feature>
<dbReference type="PANTHER" id="PTHR28122">
    <property type="entry name" value="E3 UBIQUITIN-PROTEIN LIGASE SUBSTRATE RECEPTOR MMS22"/>
    <property type="match status" value="1"/>
</dbReference>
<keyword evidence="3" id="KW-1185">Reference proteome</keyword>
<dbReference type="GO" id="GO:0031297">
    <property type="term" value="P:replication fork processing"/>
    <property type="evidence" value="ECO:0007669"/>
    <property type="project" value="InterPro"/>
</dbReference>
<reference evidence="4" key="2">
    <citation type="submission" date="2020-04" db="EMBL/GenBank/DDBJ databases">
        <authorList>
            <consortium name="NCBI Genome Project"/>
        </authorList>
    </citation>
    <scope>NUCLEOTIDE SEQUENCE</scope>
    <source>
        <strain evidence="4">CBS 781.70</strain>
    </source>
</reference>
<dbReference type="EMBL" id="ML975175">
    <property type="protein sequence ID" value="KAF1809109.1"/>
    <property type="molecule type" value="Genomic_DNA"/>
</dbReference>
<evidence type="ECO:0000313" key="3">
    <source>
        <dbReference type="Proteomes" id="UP000504638"/>
    </source>
</evidence>
<feature type="compositionally biased region" description="Low complexity" evidence="1">
    <location>
        <begin position="345"/>
        <end position="359"/>
    </location>
</feature>
<sequence length="2166" mass="243154">MEHNAPSTFSPPEVTVFGNACGDCTAEVDGVALVSWLLSERLLNIGSKVYTPTNLITGIVPDSEEEDDSLDESRNPISGLAIDSHGSQLLVGLEKDDHHDPVPHGPTRSPNPPGTPSIHSDRGVRGSGEDHCSQKSTLTTASSALTVLSQTPDTSPFTNLHPGPSTPPRAPLNSNTLHQTSESGPDIRLFTRNLRTRKDRQLFPYTSEYLEFNRRIKNSGIPIAELGPAARRAYDAHRHKENAAIEPQNTETQSSEREYGENGEECRSSPIRASPLPDSGRTEPTTPKVIESDEESVPDLSIVVRRNGNKRLKLATSSTRRRNRSEANSRPGPSPSTPQDIFDIPDSSPSARSASPAEAPRFRMPKGFQNGIPTPTAKKPAGAVPHPTSTRAKSHHRSVAQGADQIDGRREAAQTPLLAISSDDDSDKSASAEQSLPGNESEDHSQLRQVTRRIKGVLPASWVRLDRQAQDSRQKSKQDLHLKSTQRPGPGKGIAVRVNRSPFRSEAQDAQLTLFSDSESSIATSSRNNTPPIRTNPTPTGSKEQPLPAADDTETFDDLENEPHDDSFFYEEPIRDAPSAWNNRMSHQPKITEAFSRPVRSPRGLIRESNNYATNQPKRRNADKHRMPQPRRPSKSVQLSILDVEPTEMMNSTGEIPHFLRLSLREAKKRPDHGRHSPGSKHIRLQNATDTADAQDTLTRWRTRSISHRPLPGRMPSGATPGHLATRAPFQRQSKLPSPIPFGPQSHEGSKRPRLKSGHRQLLLPEYPLSNPPSTEQLNADEPEEASPKQKRRSTTLQNRSHKPIARSKYRNAQLEAVESEYNYSHQSTAFQKGLQRVNTQFLRSKDAEQRNRIGLHLQTRTLGFNSSHRHGPPISTIIVRETNSEPGVTPHPSPNISRPRRRKVTPSRVEVDLREYRQPSEPLPVDSIVEDQYTRSQDDTNSLYGLQPYGARYPVTFDMSLLPSDTYFHDSTFIGSGDLRLALDARSRDFDHRRGTMTIRFASQEFHFGPWNEETSSQLTDIFQRCGTLVQSASQCDDPATPMSEVILVLRSLIKHFASFLTFVDPIDRENFSSKLQYSLKPFLEVIREAASTPNSLSIFVTALLRAITYTIILLHISVFACSSGELARQPTQDLKLLRDEVTKASFSLIIRCSMPQIRAFLEDSKRRESREAGIRNDQAAIEAVVVLYWVYHRPLSEKDANQDMFWSQFNLAVDCTPSSITNVAEFDRLWYSMFTLLPLVQFDSGGIPRTPGQHSGANNWGLVKLLLGRLIELYPPTSQKVGTTLNEYVRAVLSRCLVLLTQWGWHRCELILGMIFDFFAKRGLSFLRKEDGHSSPRFLDDRLQTYELKPSLDDKSFHIFLKMLWFNTHWLTANLEPKKVLNIVYRFIPNHGREYPKEKAMLQSDLDALRNHHDLLCTLYLCSPTGYRLKLDWIWQLVDFSSSHIQACQVNVRTWARIARGLLEQRSEVICLKELATRFESIVSAMVSQYHLARTEAESVYDDSQGSHEGMVSEAVLRATIISNQTTVCSVLTNAMVGLRDAAICGKEPADIAPLLDSSVFDLVFPLCRSTTYVPRATLMETLRVVYAFVELINRQRTESTQSQGTDATQNTIMSSQADRSAIPRQNPPSLCENVEIVVLQRIENSLARLLSDSFGADLPPEDEFVAYLVEVWVLLASSTVSLGIHDWSYYINSYNPGSFSLLADKSPKRRFGPLLLAKIIFLYPAAYTEHREFFLTAWLVSLAEREALVKYQNIFTTAILNVALDDTLVDNLPVCRNPQRDSFEISPAELKERRMAIISSVFSNMRKHYDHSKRSGSFPDVQKEYVSMLQPLLTAMKSYSFELHPYGTTGPTPLPNRGRYVEFIQTLLLNWQQYVDVILPFDQFFTNNPAFPQPDSDPAYVAAKIMSLGLAVTDIRTAKELVSFVLNLIDPTAPEETRSLLVIQLVKATLDGHGEIDKTTPTLLSLFVYSIFPPYIEVSLGSPSPSILATPMLEAASLLFQGLLTRLNVCNSESRKSGVQLITSILTTIQTAMMALMRDCSILREVSVLRSLELHARVIISTLAPLDYLQRRQNVITASTHAIWDLVSVFLDIAKVLLGQEEVIGSMINLKRAKVDNYFLAIRSYCGDQIGRHLKSCWRNEGNKAYTLQGRKWVNVERIFIIH</sequence>
<proteinExistence type="predicted"/>
<dbReference type="RefSeq" id="XP_033530740.1">
    <property type="nucleotide sequence ID" value="XM_033682978.1"/>
</dbReference>
<dbReference type="Pfam" id="PF09462">
    <property type="entry name" value="Mus7"/>
    <property type="match status" value="1"/>
</dbReference>
<feature type="region of interest" description="Disordered" evidence="1">
    <location>
        <begin position="882"/>
        <end position="908"/>
    </location>
</feature>
<feature type="region of interest" description="Disordered" evidence="1">
    <location>
        <begin position="95"/>
        <end position="136"/>
    </location>
</feature>
<feature type="region of interest" description="Disordered" evidence="1">
    <location>
        <begin position="241"/>
        <end position="569"/>
    </location>
</feature>
<feature type="compositionally biased region" description="Basic residues" evidence="1">
    <location>
        <begin position="617"/>
        <end position="634"/>
    </location>
</feature>
<dbReference type="GO" id="GO:0035361">
    <property type="term" value="C:Cul8-RING ubiquitin ligase complex"/>
    <property type="evidence" value="ECO:0007669"/>
    <property type="project" value="TreeGrafter"/>
</dbReference>
<feature type="region of interest" description="Disordered" evidence="1">
    <location>
        <begin position="59"/>
        <end position="80"/>
    </location>
</feature>
<evidence type="ECO:0000256" key="1">
    <source>
        <dbReference type="SAM" id="MobiDB-lite"/>
    </source>
</evidence>
<feature type="region of interest" description="Disordered" evidence="1">
    <location>
        <begin position="150"/>
        <end position="186"/>
    </location>
</feature>
<dbReference type="InterPro" id="IPR019021">
    <property type="entry name" value="Mms22"/>
</dbReference>
<organism evidence="2">
    <name type="scientific">Eremomyces bilateralis CBS 781.70</name>
    <dbReference type="NCBI Taxonomy" id="1392243"/>
    <lineage>
        <taxon>Eukaryota</taxon>
        <taxon>Fungi</taxon>
        <taxon>Dikarya</taxon>
        <taxon>Ascomycota</taxon>
        <taxon>Pezizomycotina</taxon>
        <taxon>Dothideomycetes</taxon>
        <taxon>Dothideomycetes incertae sedis</taxon>
        <taxon>Eremomycetales</taxon>
        <taxon>Eremomycetaceae</taxon>
        <taxon>Eremomyces</taxon>
    </lineage>
</organism>
<feature type="compositionally biased region" description="Basic and acidic residues" evidence="1">
    <location>
        <begin position="254"/>
        <end position="267"/>
    </location>
</feature>
<dbReference type="Proteomes" id="UP000504638">
    <property type="component" value="Unplaced"/>
</dbReference>
<name>A0A6G1FTV5_9PEZI</name>
<feature type="compositionally biased region" description="Low complexity" evidence="1">
    <location>
        <begin position="527"/>
        <end position="540"/>
    </location>
</feature>
<evidence type="ECO:0000313" key="2">
    <source>
        <dbReference type="EMBL" id="KAF1809109.1"/>
    </source>
</evidence>
<feature type="compositionally biased region" description="Low complexity" evidence="1">
    <location>
        <begin position="688"/>
        <end position="697"/>
    </location>
</feature>
<feature type="compositionally biased region" description="Polar residues" evidence="1">
    <location>
        <begin position="172"/>
        <end position="183"/>
    </location>
</feature>
<feature type="compositionally biased region" description="Acidic residues" evidence="1">
    <location>
        <begin position="551"/>
        <end position="560"/>
    </location>
</feature>
<feature type="region of interest" description="Disordered" evidence="1">
    <location>
        <begin position="669"/>
        <end position="811"/>
    </location>
</feature>
<dbReference type="OrthoDB" id="2386201at2759"/>
<feature type="compositionally biased region" description="Basic residues" evidence="1">
    <location>
        <begin position="307"/>
        <end position="323"/>
    </location>
</feature>
<dbReference type="GeneID" id="54423548"/>
<evidence type="ECO:0000313" key="4">
    <source>
        <dbReference type="RefSeq" id="XP_033530740.1"/>
    </source>
</evidence>
<protein>
    <recommendedName>
        <fullName evidence="5">Mus7/MMS22 family-domain-containing protein</fullName>
    </recommendedName>
</protein>
<reference evidence="4" key="3">
    <citation type="submission" date="2025-04" db="UniProtKB">
        <authorList>
            <consortium name="RefSeq"/>
        </authorList>
    </citation>
    <scope>IDENTIFICATION</scope>
    <source>
        <strain evidence="4">CBS 781.70</strain>
    </source>
</reference>
<feature type="compositionally biased region" description="Basic residues" evidence="1">
    <location>
        <begin position="789"/>
        <end position="810"/>
    </location>
</feature>
<feature type="compositionally biased region" description="Polar residues" evidence="1">
    <location>
        <begin position="508"/>
        <end position="526"/>
    </location>
</feature>
<feature type="region of interest" description="Disordered" evidence="1">
    <location>
        <begin position="598"/>
        <end position="637"/>
    </location>
</feature>
<reference evidence="2 4" key="1">
    <citation type="submission" date="2020-01" db="EMBL/GenBank/DDBJ databases">
        <authorList>
            <consortium name="DOE Joint Genome Institute"/>
            <person name="Haridas S."/>
            <person name="Albert R."/>
            <person name="Binder M."/>
            <person name="Bloem J."/>
            <person name="Labutti K."/>
            <person name="Salamov A."/>
            <person name="Andreopoulos B."/>
            <person name="Baker S.E."/>
            <person name="Barry K."/>
            <person name="Bills G."/>
            <person name="Bluhm B.H."/>
            <person name="Cannon C."/>
            <person name="Castanera R."/>
            <person name="Culley D.E."/>
            <person name="Daum C."/>
            <person name="Ezra D."/>
            <person name="Gonzalez J.B."/>
            <person name="Henrissat B."/>
            <person name="Kuo A."/>
            <person name="Liang C."/>
            <person name="Lipzen A."/>
            <person name="Lutzoni F."/>
            <person name="Magnuson J."/>
            <person name="Mondo S."/>
            <person name="Nolan M."/>
            <person name="Ohm R."/>
            <person name="Pangilinan J."/>
            <person name="Park H.-J."/>
            <person name="Ramirez L."/>
            <person name="Alfaro M."/>
            <person name="Sun H."/>
            <person name="Tritt A."/>
            <person name="Yoshinaga Y."/>
            <person name="Zwiers L.-H."/>
            <person name="Turgeon B.G."/>
            <person name="Goodwin S.B."/>
            <person name="Spatafora J.W."/>
            <person name="Crous P.W."/>
            <person name="Grigoriev I.V."/>
        </authorList>
    </citation>
    <scope>NUCLEOTIDE SEQUENCE</scope>
    <source>
        <strain evidence="2 4">CBS 781.70</strain>
    </source>
</reference>
<evidence type="ECO:0008006" key="5">
    <source>
        <dbReference type="Google" id="ProtNLM"/>
    </source>
</evidence>
<feature type="compositionally biased region" description="Basic and acidic residues" evidence="1">
    <location>
        <begin position="464"/>
        <end position="482"/>
    </location>
</feature>
<dbReference type="GO" id="GO:0005634">
    <property type="term" value="C:nucleus"/>
    <property type="evidence" value="ECO:0007669"/>
    <property type="project" value="InterPro"/>
</dbReference>
<gene>
    <name evidence="2 4" type="ORF">P152DRAFT_516934</name>
</gene>
<feature type="compositionally biased region" description="Basic residues" evidence="1">
    <location>
        <begin position="669"/>
        <end position="684"/>
    </location>
</feature>
<dbReference type="GO" id="GO:0000724">
    <property type="term" value="P:double-strand break repair via homologous recombination"/>
    <property type="evidence" value="ECO:0007669"/>
    <property type="project" value="TreeGrafter"/>
</dbReference>
<dbReference type="PANTHER" id="PTHR28122:SF1">
    <property type="entry name" value="E3 UBIQUITIN-PROTEIN LIGASE SUBSTRATE RECEPTOR MMS22"/>
    <property type="match status" value="1"/>
</dbReference>
<accession>A0A6G1FTV5</accession>